<dbReference type="GO" id="GO:0043130">
    <property type="term" value="F:ubiquitin binding"/>
    <property type="evidence" value="ECO:0007669"/>
    <property type="project" value="InterPro"/>
</dbReference>
<feature type="compositionally biased region" description="Polar residues" evidence="2">
    <location>
        <begin position="365"/>
        <end position="376"/>
    </location>
</feature>
<dbReference type="OrthoDB" id="9942608at2759"/>
<evidence type="ECO:0000259" key="3">
    <source>
        <dbReference type="PROSITE" id="PS51140"/>
    </source>
</evidence>
<dbReference type="Pfam" id="PF02845">
    <property type="entry name" value="CUE"/>
    <property type="match status" value="1"/>
</dbReference>
<feature type="region of interest" description="Disordered" evidence="2">
    <location>
        <begin position="314"/>
        <end position="419"/>
    </location>
</feature>
<dbReference type="GO" id="GO:0006511">
    <property type="term" value="P:ubiquitin-dependent protein catabolic process"/>
    <property type="evidence" value="ECO:0007669"/>
    <property type="project" value="TreeGrafter"/>
</dbReference>
<dbReference type="AlphaFoldDB" id="A0A642UQJ0"/>
<dbReference type="GeneID" id="54781036"/>
<dbReference type="Gene3D" id="1.10.8.10">
    <property type="entry name" value="DNA helicase RuvA subunit, C-terminal domain"/>
    <property type="match status" value="1"/>
</dbReference>
<gene>
    <name evidence="4" type="ORF">DIURU_002385</name>
</gene>
<feature type="domain" description="CUE" evidence="3">
    <location>
        <begin position="151"/>
        <end position="194"/>
    </location>
</feature>
<dbReference type="RefSeq" id="XP_034012801.1">
    <property type="nucleotide sequence ID" value="XM_034155030.1"/>
</dbReference>
<dbReference type="Proteomes" id="UP000449547">
    <property type="component" value="Unassembled WGS sequence"/>
</dbReference>
<sequence>MVKKNDLTPVKGEPLESIDPEATEEVKLDSDEDTVKAESKAKAPESKTAAADKSADKATDKANDFKDDKEKAKDDNADKDKATVVTKDKETDTKAAAEKATTEEVKASDKASDRESKPKEKEEAAAASEKSQKAESNEEDAPPMPKRPVDPVQQLKDELSSAFPDADSKLVTTVLVASQGNLEHAFSALLYYFDPSNPADIPVPAPAASAGKAAGQVPAGSLAAGAKYGSLTEDEILARKLQQQFEEEDRQARQQRRSRRSQQQQPRQRPPREQYDYDDDSYDEIEQIKETFTQGFEEAKTTINGWMSGLSKKLEEFSQGDEPQDSRQQYQGPLFGALGGSAGNDTRTSKREGNRVQFDEDPVQITESHLPSIRMNNNDKMEKQPTTAAGAAAASAASDKKWQPLDANSDKFQVDSDED</sequence>
<feature type="compositionally biased region" description="Basic and acidic residues" evidence="2">
    <location>
        <begin position="398"/>
        <end position="419"/>
    </location>
</feature>
<feature type="compositionally biased region" description="Basic and acidic residues" evidence="2">
    <location>
        <begin position="347"/>
        <end position="358"/>
    </location>
</feature>
<keyword evidence="5" id="KW-1185">Reference proteome</keyword>
<dbReference type="PANTHER" id="PTHR16461">
    <property type="entry name" value="TOLL-INTERACTING PROTEIN"/>
    <property type="match status" value="1"/>
</dbReference>
<feature type="region of interest" description="Disordered" evidence="2">
    <location>
        <begin position="1"/>
        <end position="151"/>
    </location>
</feature>
<dbReference type="OMA" id="RRSADHN"/>
<dbReference type="SUPFAM" id="SSF46934">
    <property type="entry name" value="UBA-like"/>
    <property type="match status" value="1"/>
</dbReference>
<feature type="compositionally biased region" description="Low complexity" evidence="2">
    <location>
        <begin position="388"/>
        <end position="397"/>
    </location>
</feature>
<reference evidence="4 5" key="1">
    <citation type="submission" date="2019-07" db="EMBL/GenBank/DDBJ databases">
        <title>Genome assembly of two rare yeast pathogens: Diutina rugosa and Trichomonascus ciferrii.</title>
        <authorList>
            <person name="Mixao V."/>
            <person name="Saus E."/>
            <person name="Hansen A."/>
            <person name="Lass-Flor C."/>
            <person name="Gabaldon T."/>
        </authorList>
    </citation>
    <scope>NUCLEOTIDE SEQUENCE [LARGE SCALE GENOMIC DNA]</scope>
    <source>
        <strain evidence="4 5">CBS 613</strain>
    </source>
</reference>
<dbReference type="PANTHER" id="PTHR16461:SF5">
    <property type="entry name" value="TOLL-INTERACTING PROTEIN"/>
    <property type="match status" value="1"/>
</dbReference>
<name>A0A642UQJ0_DIURU</name>
<organism evidence="4 5">
    <name type="scientific">Diutina rugosa</name>
    <name type="common">Yeast</name>
    <name type="synonym">Candida rugosa</name>
    <dbReference type="NCBI Taxonomy" id="5481"/>
    <lineage>
        <taxon>Eukaryota</taxon>
        <taxon>Fungi</taxon>
        <taxon>Dikarya</taxon>
        <taxon>Ascomycota</taxon>
        <taxon>Saccharomycotina</taxon>
        <taxon>Pichiomycetes</taxon>
        <taxon>Debaryomycetaceae</taxon>
        <taxon>Diutina</taxon>
    </lineage>
</organism>
<accession>A0A642UQJ0</accession>
<evidence type="ECO:0000256" key="2">
    <source>
        <dbReference type="SAM" id="MobiDB-lite"/>
    </source>
</evidence>
<comment type="caution">
    <text evidence="4">The sequence shown here is derived from an EMBL/GenBank/DDBJ whole genome shotgun (WGS) entry which is preliminary data.</text>
</comment>
<evidence type="ECO:0000313" key="5">
    <source>
        <dbReference type="Proteomes" id="UP000449547"/>
    </source>
</evidence>
<feature type="compositionally biased region" description="Basic and acidic residues" evidence="2">
    <location>
        <begin position="24"/>
        <end position="45"/>
    </location>
</feature>
<keyword evidence="1" id="KW-0833">Ubl conjugation pathway</keyword>
<evidence type="ECO:0000313" key="4">
    <source>
        <dbReference type="EMBL" id="KAA8903499.1"/>
    </source>
</evidence>
<evidence type="ECO:0000256" key="1">
    <source>
        <dbReference type="ARBA" id="ARBA00022786"/>
    </source>
</evidence>
<dbReference type="GO" id="GO:0031624">
    <property type="term" value="F:ubiquitin conjugating enzyme binding"/>
    <property type="evidence" value="ECO:0007669"/>
    <property type="project" value="TreeGrafter"/>
</dbReference>
<dbReference type="InterPro" id="IPR003892">
    <property type="entry name" value="CUE"/>
</dbReference>
<dbReference type="GO" id="GO:0005737">
    <property type="term" value="C:cytoplasm"/>
    <property type="evidence" value="ECO:0007669"/>
    <property type="project" value="TreeGrafter"/>
</dbReference>
<dbReference type="InterPro" id="IPR009060">
    <property type="entry name" value="UBA-like_sf"/>
</dbReference>
<feature type="compositionally biased region" description="Basic and acidic residues" evidence="2">
    <location>
        <begin position="53"/>
        <end position="136"/>
    </location>
</feature>
<dbReference type="VEuPathDB" id="FungiDB:DIURU_002385"/>
<dbReference type="EMBL" id="SWFT01000067">
    <property type="protein sequence ID" value="KAA8903499.1"/>
    <property type="molecule type" value="Genomic_DNA"/>
</dbReference>
<feature type="region of interest" description="Disordered" evidence="2">
    <location>
        <begin position="243"/>
        <end position="280"/>
    </location>
</feature>
<dbReference type="PROSITE" id="PS51140">
    <property type="entry name" value="CUE"/>
    <property type="match status" value="1"/>
</dbReference>
<proteinExistence type="predicted"/>
<protein>
    <recommendedName>
        <fullName evidence="3">CUE domain-containing protein</fullName>
    </recommendedName>
</protein>